<dbReference type="SUPFAM" id="SSF55846">
    <property type="entry name" value="N-acetylmuramoyl-L-alanine amidase-like"/>
    <property type="match status" value="1"/>
</dbReference>
<dbReference type="RefSeq" id="WP_380971890.1">
    <property type="nucleotide sequence ID" value="NZ_JBHTEF010000001.1"/>
</dbReference>
<dbReference type="SMART" id="SM00701">
    <property type="entry name" value="PGRP"/>
    <property type="match status" value="1"/>
</dbReference>
<reference evidence="6" key="1">
    <citation type="journal article" date="2019" name="Int. J. Syst. Evol. Microbiol.">
        <title>The Global Catalogue of Microorganisms (GCM) 10K type strain sequencing project: providing services to taxonomists for standard genome sequencing and annotation.</title>
        <authorList>
            <consortium name="The Broad Institute Genomics Platform"/>
            <consortium name="The Broad Institute Genome Sequencing Center for Infectious Disease"/>
            <person name="Wu L."/>
            <person name="Ma J."/>
        </authorList>
    </citation>
    <scope>NUCLEOTIDE SEQUENCE [LARGE SCALE GENOMIC DNA]</scope>
    <source>
        <strain evidence="6">CCUG 56698</strain>
    </source>
</reference>
<dbReference type="SMART" id="SM00644">
    <property type="entry name" value="Ami_2"/>
    <property type="match status" value="1"/>
</dbReference>
<feature type="compositionally biased region" description="Polar residues" evidence="2">
    <location>
        <begin position="129"/>
        <end position="140"/>
    </location>
</feature>
<feature type="region of interest" description="Disordered" evidence="2">
    <location>
        <begin position="1"/>
        <end position="26"/>
    </location>
</feature>
<protein>
    <submittedName>
        <fullName evidence="5">Peptidoglycan recognition protein</fullName>
    </submittedName>
</protein>
<dbReference type="Gene3D" id="3.40.80.10">
    <property type="entry name" value="Peptidoglycan recognition protein-like"/>
    <property type="match status" value="1"/>
</dbReference>
<evidence type="ECO:0000256" key="2">
    <source>
        <dbReference type="SAM" id="MobiDB-lite"/>
    </source>
</evidence>
<dbReference type="EMBL" id="JBHTEF010000001">
    <property type="protein sequence ID" value="MFC7580149.1"/>
    <property type="molecule type" value="Genomic_DNA"/>
</dbReference>
<evidence type="ECO:0000313" key="6">
    <source>
        <dbReference type="Proteomes" id="UP001596527"/>
    </source>
</evidence>
<feature type="compositionally biased region" description="Polar residues" evidence="2">
    <location>
        <begin position="160"/>
        <end position="171"/>
    </location>
</feature>
<keyword evidence="6" id="KW-1185">Reference proteome</keyword>
<sequence length="1294" mass="135128">MAPVPSENGGASTLTGPQEADDGQEIEDIAVLTEPLAVADDFLVAGVTWDASQSLSEENEIYLRVREGDTWSDWTPMGSDGSGRDDGVGLSGTEPFLTGGADAMQIEVTGDSAALPADLSVSMIPANPQGETTLDSSDVNPTEAEPTPLAPAEEHEEQNEQGNSPAQSGPTNDEGASDTTSQSGTPSSQDAPNAGTGGSVGSGGSAIINSQALLAATSSSNALPVDVITRSEWGANESYMTWTPEEANAPFVIVHHTVGTNSYSASQSASIVNGIYYYHAVTLGWGDIGYNFLVDKYGQVFEGRAGSAEASAGKMVAGAHAQGANTGTMGIAMMGTYTSESPTSAELTSVGKMAGWQLGRAGVDPNGSSTFTITYSNGKYKVGDKINLNRVSGHRDVYATACPGDAGYAALSTVRGVATAAIAQENGNPVGSIDSITADRSTGSIVAKGWAFDRDSTQPIKIQVNVDNTATQFTANQSRPDINTSQKAGRNELGYTASVPTTSGNHYVCIYALNVGAGNHTLLGCKIINLPASNPVGSIDSITADRSTGSIVAKGWAFDRDSTQPIKIQVNVDNTATQFTANQSRPDINTSQKAGRNELGYTASVPTTSGNHYVCIYALNVGAGNHTLLGCKIINLPASNPVGSIDSITADRSTGSIVAKGWAFDRDSTQPIKIQVNVDNTATQFTANQSRPDINTSQKAGRNELGYTASVPTTSGNHYVCIYALNVGAGNHTLLGCKIINLPASNPVGSIDSITADRSTGSIVAKGWAFDRDSTQPIKIQVNVDNTATQFTANQSRPDINTSQKAGRNELGYTASVPTTSGNHYVCIYALNVGAGNHTLLGCKIINLPASNPVGSIDSITADRSTGSIVAKGWAFDRDSTQPIKIQVNVDNTATQFTANQSRPDINTSQKAGRNELGYTASVPTTSGNHYVCIYALNVGAGNHTLLGCKIINLPASNPVGSIDSITADRSTGSIVAKGWAFDRDSTQPIKIQVNVDNTATQFTANQSRPDINTSQKAGRNELGYTASVPTTSGNHYVCIYALNVGAGNHTLLGCKIINLPASGFVAGDIISDAVMFNPNTMTKSDIQTFLSSVNGACRPAADGTKCLKDYTLTTSTMKFPYCTTYTGTANETAAAIIAKSASACGINPRTLIVMLQKEQGLVTASAEGLSATKYNKALGLGCPDNSTGCDASKAGFQVQIYGAASRLVQYGEEPSKFNFRAGQTAQIQYHPNKSCGSSAVTIANRATAALYNYTPYQPNAAALAHMYGTGDACSSYGNRNFWRVFTDWFGSTH</sequence>
<feature type="compositionally biased region" description="Low complexity" evidence="2">
    <location>
        <begin position="141"/>
        <end position="151"/>
    </location>
</feature>
<dbReference type="CDD" id="cd06583">
    <property type="entry name" value="PGRP"/>
    <property type="match status" value="1"/>
</dbReference>
<feature type="region of interest" description="Disordered" evidence="2">
    <location>
        <begin position="123"/>
        <end position="202"/>
    </location>
</feature>
<feature type="compositionally biased region" description="Polar residues" evidence="2">
    <location>
        <begin position="177"/>
        <end position="191"/>
    </location>
</feature>
<dbReference type="Proteomes" id="UP001596527">
    <property type="component" value="Unassembled WGS sequence"/>
</dbReference>
<accession>A0ABW2SK24</accession>
<dbReference type="PANTHER" id="PTHR11022:SF41">
    <property type="entry name" value="PEPTIDOGLYCAN-RECOGNITION PROTEIN LC-RELATED"/>
    <property type="match status" value="1"/>
</dbReference>
<evidence type="ECO:0000259" key="4">
    <source>
        <dbReference type="SMART" id="SM00701"/>
    </source>
</evidence>
<dbReference type="InterPro" id="IPR015510">
    <property type="entry name" value="PGRP"/>
</dbReference>
<name>A0ABW2SK24_9ACTO</name>
<dbReference type="InterPro" id="IPR036505">
    <property type="entry name" value="Amidase/PGRP_sf"/>
</dbReference>
<feature type="domain" description="N-acetylmuramoyl-L-alanine amidase" evidence="3">
    <location>
        <begin position="238"/>
        <end position="404"/>
    </location>
</feature>
<evidence type="ECO:0000313" key="5">
    <source>
        <dbReference type="EMBL" id="MFC7580149.1"/>
    </source>
</evidence>
<gene>
    <name evidence="5" type="ORF">ACFQWG_02795</name>
</gene>
<dbReference type="InterPro" id="IPR002502">
    <property type="entry name" value="Amidase_domain"/>
</dbReference>
<dbReference type="Pfam" id="PF01510">
    <property type="entry name" value="Amidase_2"/>
    <property type="match status" value="1"/>
</dbReference>
<dbReference type="PANTHER" id="PTHR11022">
    <property type="entry name" value="PEPTIDOGLYCAN RECOGNITION PROTEIN"/>
    <property type="match status" value="1"/>
</dbReference>
<evidence type="ECO:0000256" key="1">
    <source>
        <dbReference type="ARBA" id="ARBA00007553"/>
    </source>
</evidence>
<organism evidence="5 6">
    <name type="scientific">Schaalia naturae</name>
    <dbReference type="NCBI Taxonomy" id="635203"/>
    <lineage>
        <taxon>Bacteria</taxon>
        <taxon>Bacillati</taxon>
        <taxon>Actinomycetota</taxon>
        <taxon>Actinomycetes</taxon>
        <taxon>Actinomycetales</taxon>
        <taxon>Actinomycetaceae</taxon>
        <taxon>Schaalia</taxon>
    </lineage>
</organism>
<evidence type="ECO:0000259" key="3">
    <source>
        <dbReference type="SMART" id="SM00644"/>
    </source>
</evidence>
<dbReference type="InterPro" id="IPR006619">
    <property type="entry name" value="PGRP_domain_met/bac"/>
</dbReference>
<comment type="caution">
    <text evidence="5">The sequence shown here is derived from an EMBL/GenBank/DDBJ whole genome shotgun (WGS) entry which is preliminary data.</text>
</comment>
<proteinExistence type="inferred from homology"/>
<comment type="similarity">
    <text evidence="1">Belongs to the N-acetylmuramoyl-L-alanine amidase 2 family.</text>
</comment>
<feature type="domain" description="Peptidoglycan recognition protein family" evidence="4">
    <location>
        <begin position="225"/>
        <end position="381"/>
    </location>
</feature>